<dbReference type="Pfam" id="PF13561">
    <property type="entry name" value="adh_short_C2"/>
    <property type="match status" value="1"/>
</dbReference>
<feature type="domain" description="Ketoreductase" evidence="3">
    <location>
        <begin position="13"/>
        <end position="206"/>
    </location>
</feature>
<evidence type="ECO:0000313" key="4">
    <source>
        <dbReference type="EMBL" id="RDJ22261.1"/>
    </source>
</evidence>
<dbReference type="EMBL" id="QQTP01000011">
    <property type="protein sequence ID" value="RDJ22261.1"/>
    <property type="molecule type" value="Genomic_DNA"/>
</dbReference>
<accession>A0A370L2I9</accession>
<dbReference type="PRINTS" id="PR00081">
    <property type="entry name" value="GDHRDH"/>
</dbReference>
<name>A0A370L2I9_9HYPH</name>
<dbReference type="GO" id="GO:0016491">
    <property type="term" value="F:oxidoreductase activity"/>
    <property type="evidence" value="ECO:0007669"/>
    <property type="project" value="UniProtKB-KW"/>
</dbReference>
<dbReference type="InterPro" id="IPR002347">
    <property type="entry name" value="SDR_fam"/>
</dbReference>
<dbReference type="PANTHER" id="PTHR43639">
    <property type="entry name" value="OXIDOREDUCTASE, SHORT-CHAIN DEHYDROGENASE/REDUCTASE FAMILY (AFU_ORTHOLOGUE AFUA_5G02870)"/>
    <property type="match status" value="1"/>
</dbReference>
<dbReference type="OrthoDB" id="9789398at2"/>
<comment type="caution">
    <text evidence="4">The sequence shown here is derived from an EMBL/GenBank/DDBJ whole genome shotgun (WGS) entry which is preliminary data.</text>
</comment>
<evidence type="ECO:0000256" key="2">
    <source>
        <dbReference type="ARBA" id="ARBA00023002"/>
    </source>
</evidence>
<dbReference type="InterPro" id="IPR057326">
    <property type="entry name" value="KR_dom"/>
</dbReference>
<protein>
    <submittedName>
        <fullName evidence="4">SDR family NAD(P)-dependent oxidoreductase</fullName>
    </submittedName>
</protein>
<dbReference type="FunFam" id="3.40.50.720:FF:000084">
    <property type="entry name" value="Short-chain dehydrogenase reductase"/>
    <property type="match status" value="1"/>
</dbReference>
<dbReference type="PRINTS" id="PR00080">
    <property type="entry name" value="SDRFAMILY"/>
</dbReference>
<organism evidence="4 5">
    <name type="scientific">Bosea caraganae</name>
    <dbReference type="NCBI Taxonomy" id="2763117"/>
    <lineage>
        <taxon>Bacteria</taxon>
        <taxon>Pseudomonadati</taxon>
        <taxon>Pseudomonadota</taxon>
        <taxon>Alphaproteobacteria</taxon>
        <taxon>Hyphomicrobiales</taxon>
        <taxon>Boseaceae</taxon>
        <taxon>Bosea</taxon>
    </lineage>
</organism>
<dbReference type="CDD" id="cd05233">
    <property type="entry name" value="SDR_c"/>
    <property type="match status" value="1"/>
</dbReference>
<proteinExistence type="inferred from homology"/>
<reference evidence="5" key="1">
    <citation type="submission" date="2018-07" db="EMBL/GenBank/DDBJ databases">
        <authorList>
            <person name="Safronova V.I."/>
            <person name="Chirak E.R."/>
            <person name="Sazanova A.L."/>
        </authorList>
    </citation>
    <scope>NUCLEOTIDE SEQUENCE [LARGE SCALE GENOMIC DNA]</scope>
    <source>
        <strain evidence="5">RCAM04685</strain>
    </source>
</reference>
<evidence type="ECO:0000313" key="5">
    <source>
        <dbReference type="Proteomes" id="UP000255207"/>
    </source>
</evidence>
<evidence type="ECO:0000259" key="3">
    <source>
        <dbReference type="SMART" id="SM00822"/>
    </source>
</evidence>
<dbReference type="InterPro" id="IPR036291">
    <property type="entry name" value="NAD(P)-bd_dom_sf"/>
</dbReference>
<dbReference type="SMART" id="SM00822">
    <property type="entry name" value="PKS_KR"/>
    <property type="match status" value="1"/>
</dbReference>
<dbReference type="AlphaFoldDB" id="A0A370L2I9"/>
<dbReference type="RefSeq" id="WP_114831140.1">
    <property type="nucleotide sequence ID" value="NZ_QQTO01000034.1"/>
</dbReference>
<dbReference type="PANTHER" id="PTHR43639:SF1">
    <property type="entry name" value="SHORT-CHAIN DEHYDROGENASE_REDUCTASE FAMILY PROTEIN"/>
    <property type="match status" value="1"/>
</dbReference>
<sequence length="255" mass="27288">MSDGAIYPSLRGRTVLVTGGASGIGEAIVRAFAAAGAQVGFVDIQDERGTALAEELGKGGATAVFERCDLLDIAAVRATFALFRERLGPAAALISNAANDQRQSFEEITPESFDTMLGLNLKHVVFTAQAVTPQMRELGYGSIVNMTSGAWVRGGVDMQAYCAAKAAIVGFTNSLARQLGPERIRVNALAPGMVVTERQRQLWYQDESKITQFRTQQCLPDPVEGEDVANMALFLAADESKMITKQMLLVNAGVI</sequence>
<dbReference type="InterPro" id="IPR020904">
    <property type="entry name" value="Sc_DH/Rdtase_CS"/>
</dbReference>
<dbReference type="PROSITE" id="PS00061">
    <property type="entry name" value="ADH_SHORT"/>
    <property type="match status" value="1"/>
</dbReference>
<comment type="similarity">
    <text evidence="1">Belongs to the short-chain dehydrogenases/reductases (SDR) family.</text>
</comment>
<gene>
    <name evidence="4" type="ORF">DWE98_20420</name>
</gene>
<keyword evidence="5" id="KW-1185">Reference proteome</keyword>
<evidence type="ECO:0000256" key="1">
    <source>
        <dbReference type="ARBA" id="ARBA00006484"/>
    </source>
</evidence>
<dbReference type="Proteomes" id="UP000255207">
    <property type="component" value="Unassembled WGS sequence"/>
</dbReference>
<dbReference type="Gene3D" id="3.40.50.720">
    <property type="entry name" value="NAD(P)-binding Rossmann-like Domain"/>
    <property type="match status" value="1"/>
</dbReference>
<keyword evidence="2" id="KW-0560">Oxidoreductase</keyword>
<dbReference type="SUPFAM" id="SSF51735">
    <property type="entry name" value="NAD(P)-binding Rossmann-fold domains"/>
    <property type="match status" value="1"/>
</dbReference>